<dbReference type="PANTHER" id="PTHR20855">
    <property type="entry name" value="ADIPOR/PROGESTIN RECEPTOR-RELATED"/>
    <property type="match status" value="1"/>
</dbReference>
<dbReference type="InterPro" id="IPR004254">
    <property type="entry name" value="AdipoR/HlyIII-related"/>
</dbReference>
<sequence>MDNKEMNDSTSSCGRVRTASLLLDVNEALQEAQEIMTDGKPRERHPEHLLEESTTVEVLKTGRHGDPIEIVVTRSTVTSQPNTDDEGDGTLSGSESELLLPSRKKSSCLSHSYIYNGEGSSDEVSHRTNVHYRRKRGDNWRLDDGAKDENHGMKGEDDGHFEVEVKAEYGQDDDGEPFVKKSWEATWRVQKFEYLPEWLQDNEYLRHGHRPPLPSFAQCFRSILSIHTETGNIWTHLIGCVAFALLAAWFMTRPNTDIRFQEKVVFSFFFAGAIICLGMSFAFHTVSCHSVAVVRIFCKLDYLGISLLIIGSFVPWLYYGFYCRREPKITYIAMVCVLGLGAVIVSLWDKFSESRYRPLRAGVFLAMGCSGVVPTVHFMITDGVRTLFEDAAFHWLLLMAALYILGTLLYATRTPERFFPGKCDILFQSHQLFHICVVIAAFVHYYGISEMAMHRIRDSCPADSDAVRAFHHIVEGVKKAMHDDFMERKKEISSTGQISRVDIKFAYLTSEKYGCVFVPPFAALPKNCSNPDLTLFYKAGDIVHFTAVSQQSKNDCQWLATKVTPSANNDTYQAPCCEVKNFQQIVTATLVTETYAYAVNNELGMIFIPGAAFQQTRTAKLDSYLAVGDNVIVHIRSQAPRRGCNWIAEYATKITALNTAVSSALRVSGNDNSCGNDVKRGKGIILWTNDLMACVINSSNEEILCPVLTWVGGNNGNLLAESLCDVVEVGQTVFYEALFSEVGLRAKWWSTKSPRKNLADSYTQTALTVEQMIIRSIEPEILQHLQAKIPNIIKLARNL</sequence>
<evidence type="ECO:0000313" key="11">
    <source>
        <dbReference type="Proteomes" id="UP000277928"/>
    </source>
</evidence>
<comment type="similarity">
    <text evidence="2">Belongs to the ADIPOR family.</text>
</comment>
<dbReference type="GO" id="GO:0005886">
    <property type="term" value="C:plasma membrane"/>
    <property type="evidence" value="ECO:0007669"/>
    <property type="project" value="TreeGrafter"/>
</dbReference>
<dbReference type="OrthoDB" id="5585746at2759"/>
<evidence type="ECO:0000256" key="8">
    <source>
        <dbReference type="SAM" id="Phobius"/>
    </source>
</evidence>
<feature type="binding site" evidence="6">
    <location>
        <position position="430"/>
    </location>
    <ligand>
        <name>Zn(2+)</name>
        <dbReference type="ChEBI" id="CHEBI:29105"/>
    </ligand>
</feature>
<feature type="binding site" evidence="6">
    <location>
        <position position="434"/>
    </location>
    <ligand>
        <name>Zn(2+)</name>
        <dbReference type="ChEBI" id="CHEBI:29105"/>
    </ligand>
</feature>
<dbReference type="EMBL" id="UYRX01000397">
    <property type="protein sequence ID" value="VDK81565.1"/>
    <property type="molecule type" value="Genomic_DNA"/>
</dbReference>
<dbReference type="PANTHER" id="PTHR20855:SF127">
    <property type="entry name" value="PROGESTIN AND ADIPOQ RECEPTOR-LIKE PROTEIN 1"/>
    <property type="match status" value="1"/>
</dbReference>
<dbReference type="Pfam" id="PF03006">
    <property type="entry name" value="HlyIII"/>
    <property type="match status" value="1"/>
</dbReference>
<dbReference type="InterPro" id="IPR057690">
    <property type="entry name" value="DUF7930"/>
</dbReference>
<dbReference type="STRING" id="42156.A0A3P6TKQ3"/>
<dbReference type="GO" id="GO:0033211">
    <property type="term" value="P:adiponectin-activated signaling pathway"/>
    <property type="evidence" value="ECO:0007669"/>
    <property type="project" value="TreeGrafter"/>
</dbReference>
<keyword evidence="3 8" id="KW-0812">Transmembrane</keyword>
<feature type="transmembrane region" description="Helical" evidence="8">
    <location>
        <begin position="329"/>
        <end position="348"/>
    </location>
</feature>
<feature type="transmembrane region" description="Helical" evidence="8">
    <location>
        <begin position="264"/>
        <end position="283"/>
    </location>
</feature>
<evidence type="ECO:0000256" key="3">
    <source>
        <dbReference type="ARBA" id="ARBA00022692"/>
    </source>
</evidence>
<feature type="transmembrane region" description="Helical" evidence="8">
    <location>
        <begin position="303"/>
        <end position="322"/>
    </location>
</feature>
<dbReference type="Pfam" id="PF25558">
    <property type="entry name" value="DUF7930"/>
    <property type="match status" value="1"/>
</dbReference>
<keyword evidence="6" id="KW-0862">Zinc</keyword>
<evidence type="ECO:0000256" key="2">
    <source>
        <dbReference type="ARBA" id="ARBA00007018"/>
    </source>
</evidence>
<feature type="domain" description="DUF7930" evidence="9">
    <location>
        <begin position="680"/>
        <end position="753"/>
    </location>
</feature>
<comment type="subcellular location">
    <subcellularLocation>
        <location evidence="1">Membrane</location>
        <topology evidence="1">Multi-pass membrane protein</topology>
    </subcellularLocation>
</comment>
<feature type="transmembrane region" description="Helical" evidence="8">
    <location>
        <begin position="233"/>
        <end position="252"/>
    </location>
</feature>
<protein>
    <recommendedName>
        <fullName evidence="9">DUF7930 domain-containing protein</fullName>
    </recommendedName>
</protein>
<keyword evidence="5 8" id="KW-0472">Membrane</keyword>
<keyword evidence="4 8" id="KW-1133">Transmembrane helix</keyword>
<gene>
    <name evidence="10" type="ORF">NLS_LOCUS5350</name>
</gene>
<evidence type="ECO:0000313" key="10">
    <source>
        <dbReference type="EMBL" id="VDK81565.1"/>
    </source>
</evidence>
<feature type="region of interest" description="Disordered" evidence="7">
    <location>
        <begin position="74"/>
        <end position="99"/>
    </location>
</feature>
<dbReference type="Proteomes" id="UP000277928">
    <property type="component" value="Unassembled WGS sequence"/>
</dbReference>
<evidence type="ECO:0000256" key="7">
    <source>
        <dbReference type="SAM" id="MobiDB-lite"/>
    </source>
</evidence>
<evidence type="ECO:0000256" key="4">
    <source>
        <dbReference type="ARBA" id="ARBA00022989"/>
    </source>
</evidence>
<organism evidence="10 11">
    <name type="scientific">Litomosoides sigmodontis</name>
    <name type="common">Filarial nematode worm</name>
    <dbReference type="NCBI Taxonomy" id="42156"/>
    <lineage>
        <taxon>Eukaryota</taxon>
        <taxon>Metazoa</taxon>
        <taxon>Ecdysozoa</taxon>
        <taxon>Nematoda</taxon>
        <taxon>Chromadorea</taxon>
        <taxon>Rhabditida</taxon>
        <taxon>Spirurina</taxon>
        <taxon>Spiruromorpha</taxon>
        <taxon>Filarioidea</taxon>
        <taxon>Onchocercidae</taxon>
        <taxon>Litomosoides</taxon>
    </lineage>
</organism>
<evidence type="ECO:0000256" key="6">
    <source>
        <dbReference type="PIRSR" id="PIRSR604254-1"/>
    </source>
</evidence>
<feature type="binding site" evidence="6">
    <location>
        <position position="284"/>
    </location>
    <ligand>
        <name>Zn(2+)</name>
        <dbReference type="ChEBI" id="CHEBI:29105"/>
    </ligand>
</feature>
<feature type="compositionally biased region" description="Low complexity" evidence="7">
    <location>
        <begin position="89"/>
        <end position="99"/>
    </location>
</feature>
<keyword evidence="11" id="KW-1185">Reference proteome</keyword>
<evidence type="ECO:0000259" key="9">
    <source>
        <dbReference type="Pfam" id="PF25558"/>
    </source>
</evidence>
<dbReference type="GO" id="GO:0046872">
    <property type="term" value="F:metal ion binding"/>
    <property type="evidence" value="ECO:0007669"/>
    <property type="project" value="UniProtKB-KW"/>
</dbReference>
<dbReference type="AlphaFoldDB" id="A0A3P6TKQ3"/>
<feature type="transmembrane region" description="Helical" evidence="8">
    <location>
        <begin position="392"/>
        <end position="411"/>
    </location>
</feature>
<name>A0A3P6TKQ3_LITSI</name>
<keyword evidence="6" id="KW-0479">Metal-binding</keyword>
<reference evidence="10 11" key="1">
    <citation type="submission" date="2018-08" db="EMBL/GenBank/DDBJ databases">
        <authorList>
            <person name="Laetsch R D."/>
            <person name="Stevens L."/>
            <person name="Kumar S."/>
            <person name="Blaxter L. M."/>
        </authorList>
    </citation>
    <scope>NUCLEOTIDE SEQUENCE [LARGE SCALE GENOMIC DNA]</scope>
</reference>
<feature type="transmembrane region" description="Helical" evidence="8">
    <location>
        <begin position="431"/>
        <end position="448"/>
    </location>
</feature>
<proteinExistence type="inferred from homology"/>
<evidence type="ECO:0000256" key="5">
    <source>
        <dbReference type="ARBA" id="ARBA00023136"/>
    </source>
</evidence>
<dbReference type="GO" id="GO:0038023">
    <property type="term" value="F:signaling receptor activity"/>
    <property type="evidence" value="ECO:0007669"/>
    <property type="project" value="TreeGrafter"/>
</dbReference>
<accession>A0A3P6TKQ3</accession>
<evidence type="ECO:0000256" key="1">
    <source>
        <dbReference type="ARBA" id="ARBA00004141"/>
    </source>
</evidence>
<feature type="transmembrane region" description="Helical" evidence="8">
    <location>
        <begin position="360"/>
        <end position="380"/>
    </location>
</feature>